<evidence type="ECO:0000313" key="2">
    <source>
        <dbReference type="Proteomes" id="UP000789366"/>
    </source>
</evidence>
<protein>
    <submittedName>
        <fullName evidence="1">4980_t:CDS:1</fullName>
    </submittedName>
</protein>
<gene>
    <name evidence="1" type="ORF">SPELUC_LOCUS11332</name>
</gene>
<accession>A0ACA9PC21</accession>
<organism evidence="1 2">
    <name type="scientific">Cetraspora pellucida</name>
    <dbReference type="NCBI Taxonomy" id="1433469"/>
    <lineage>
        <taxon>Eukaryota</taxon>
        <taxon>Fungi</taxon>
        <taxon>Fungi incertae sedis</taxon>
        <taxon>Mucoromycota</taxon>
        <taxon>Glomeromycotina</taxon>
        <taxon>Glomeromycetes</taxon>
        <taxon>Diversisporales</taxon>
        <taxon>Gigasporaceae</taxon>
        <taxon>Cetraspora</taxon>
    </lineage>
</organism>
<feature type="non-terminal residue" evidence="1">
    <location>
        <position position="1"/>
    </location>
</feature>
<proteinExistence type="predicted"/>
<dbReference type="Proteomes" id="UP000789366">
    <property type="component" value="Unassembled WGS sequence"/>
</dbReference>
<comment type="caution">
    <text evidence="1">The sequence shown here is derived from an EMBL/GenBank/DDBJ whole genome shotgun (WGS) entry which is preliminary data.</text>
</comment>
<evidence type="ECO:0000313" key="1">
    <source>
        <dbReference type="EMBL" id="CAG8702214.1"/>
    </source>
</evidence>
<keyword evidence="2" id="KW-1185">Reference proteome</keyword>
<name>A0ACA9PC21_9GLOM</name>
<sequence length="60" mass="6984">YMTAVKYLKNSAKQNNYLALEKWGQIVLRGQYYQKADPPIGRALIDKANKIKMENRKPTI</sequence>
<reference evidence="1" key="1">
    <citation type="submission" date="2021-06" db="EMBL/GenBank/DDBJ databases">
        <authorList>
            <person name="Kallberg Y."/>
            <person name="Tangrot J."/>
            <person name="Rosling A."/>
        </authorList>
    </citation>
    <scope>NUCLEOTIDE SEQUENCE</scope>
    <source>
        <strain evidence="1">28 12/20/2015</strain>
    </source>
</reference>
<dbReference type="EMBL" id="CAJVPW010023731">
    <property type="protein sequence ID" value="CAG8702214.1"/>
    <property type="molecule type" value="Genomic_DNA"/>
</dbReference>